<proteinExistence type="predicted"/>
<name>A0ABD0LG70_9CAEN</name>
<dbReference type="EMBL" id="JACVVK020000051">
    <property type="protein sequence ID" value="KAK7498405.1"/>
    <property type="molecule type" value="Genomic_DNA"/>
</dbReference>
<accession>A0ABD0LG70</accession>
<evidence type="ECO:0000313" key="2">
    <source>
        <dbReference type="EMBL" id="KAK7498405.1"/>
    </source>
</evidence>
<evidence type="ECO:0000313" key="3">
    <source>
        <dbReference type="Proteomes" id="UP001519460"/>
    </source>
</evidence>
<organism evidence="2 3">
    <name type="scientific">Batillaria attramentaria</name>
    <dbReference type="NCBI Taxonomy" id="370345"/>
    <lineage>
        <taxon>Eukaryota</taxon>
        <taxon>Metazoa</taxon>
        <taxon>Spiralia</taxon>
        <taxon>Lophotrochozoa</taxon>
        <taxon>Mollusca</taxon>
        <taxon>Gastropoda</taxon>
        <taxon>Caenogastropoda</taxon>
        <taxon>Sorbeoconcha</taxon>
        <taxon>Cerithioidea</taxon>
        <taxon>Batillariidae</taxon>
        <taxon>Batillaria</taxon>
    </lineage>
</organism>
<feature type="non-terminal residue" evidence="2">
    <location>
        <position position="63"/>
    </location>
</feature>
<comment type="caution">
    <text evidence="2">The sequence shown here is derived from an EMBL/GenBank/DDBJ whole genome shotgun (WGS) entry which is preliminary data.</text>
</comment>
<feature type="compositionally biased region" description="Polar residues" evidence="1">
    <location>
        <begin position="18"/>
        <end position="29"/>
    </location>
</feature>
<dbReference type="Proteomes" id="UP001519460">
    <property type="component" value="Unassembled WGS sequence"/>
</dbReference>
<keyword evidence="3" id="KW-1185">Reference proteome</keyword>
<sequence>MSSSAPKSGRSRRKSYAGISSQGTPSTPLYNIPDNDQPIDFQQEQKLMQEHRRRRGSVPARTS</sequence>
<dbReference type="AlphaFoldDB" id="A0ABD0LG70"/>
<feature type="region of interest" description="Disordered" evidence="1">
    <location>
        <begin position="1"/>
        <end position="63"/>
    </location>
</feature>
<evidence type="ECO:0000256" key="1">
    <source>
        <dbReference type="SAM" id="MobiDB-lite"/>
    </source>
</evidence>
<gene>
    <name evidence="2" type="ORF">BaRGS_00010359</name>
</gene>
<protein>
    <submittedName>
        <fullName evidence="2">Uncharacterized protein</fullName>
    </submittedName>
</protein>
<reference evidence="2 3" key="1">
    <citation type="journal article" date="2023" name="Sci. Data">
        <title>Genome assembly of the Korean intertidal mud-creeper Batillaria attramentaria.</title>
        <authorList>
            <person name="Patra A.K."/>
            <person name="Ho P.T."/>
            <person name="Jun S."/>
            <person name="Lee S.J."/>
            <person name="Kim Y."/>
            <person name="Won Y.J."/>
        </authorList>
    </citation>
    <scope>NUCLEOTIDE SEQUENCE [LARGE SCALE GENOMIC DNA]</scope>
    <source>
        <strain evidence="2">Wonlab-2016</strain>
    </source>
</reference>